<reference evidence="5" key="2">
    <citation type="submission" date="2015-01" db="EMBL/GenBank/DDBJ databases">
        <authorList>
            <person name="Xiang T."/>
            <person name="Song Y."/>
            <person name="Huang L."/>
            <person name="Wang B."/>
            <person name="Wu P."/>
        </authorList>
    </citation>
    <scope>NUCLEOTIDE SEQUENCE [LARGE SCALE GENOMIC DNA]</scope>
    <source>
        <strain evidence="5">OBR1</strain>
    </source>
</reference>
<protein>
    <submittedName>
        <fullName evidence="5">Harpin hrpN (Harpin-Ech)</fullName>
    </submittedName>
    <submittedName>
        <fullName evidence="6">Type III secretion protein HrpN</fullName>
    </submittedName>
</protein>
<dbReference type="Pfam" id="PF04877">
    <property type="entry name" value="Harpin"/>
    <property type="match status" value="1"/>
</dbReference>
<evidence type="ECO:0000256" key="1">
    <source>
        <dbReference type="ARBA" id="ARBA00004613"/>
    </source>
</evidence>
<dbReference type="GO" id="GO:0052040">
    <property type="term" value="P:symbiont-mediated perturbation of host programmed cell death"/>
    <property type="evidence" value="ECO:0007669"/>
    <property type="project" value="UniProtKB-KW"/>
</dbReference>
<dbReference type="Proteomes" id="UP000044377">
    <property type="component" value="Unassembled WGS sequence"/>
</dbReference>
<evidence type="ECO:0000256" key="2">
    <source>
        <dbReference type="ARBA" id="ARBA00022525"/>
    </source>
</evidence>
<dbReference type="GeneID" id="70906850"/>
<gene>
    <name evidence="6" type="ORF">BIY26_01140</name>
    <name evidence="5" type="ORF">BN1221_04373c</name>
</gene>
<dbReference type="GO" id="GO:0005576">
    <property type="term" value="C:extracellular region"/>
    <property type="evidence" value="ECO:0007669"/>
    <property type="project" value="UniProtKB-SubCell"/>
</dbReference>
<proteinExistence type="predicted"/>
<dbReference type="InterPro" id="IPR006961">
    <property type="entry name" value="HrpN/Z"/>
</dbReference>
<comment type="subcellular location">
    <subcellularLocation>
        <location evidence="1">Secreted</location>
    </subcellularLocation>
</comment>
<dbReference type="KEGG" id="bgj:AWC36_08595"/>
<dbReference type="RefSeq" id="WP_048639066.1">
    <property type="nucleotide sequence ID" value="NZ_CGIG01000001.1"/>
</dbReference>
<keyword evidence="3" id="KW-0928">Hypersensitive response elicitation</keyword>
<evidence type="ECO:0000256" key="3">
    <source>
        <dbReference type="ARBA" id="ARBA00022978"/>
    </source>
</evidence>
<reference evidence="6 8" key="3">
    <citation type="submission" date="2016-09" db="EMBL/GenBank/DDBJ databases">
        <authorList>
            <person name="Doonan J."/>
            <person name="Pachebat J.A."/>
            <person name="Golyshin P.N."/>
            <person name="Denman S."/>
            <person name="Mcdonald J.E."/>
        </authorList>
    </citation>
    <scope>NUCLEOTIDE SEQUENCE [LARGE SCALE GENOMIC DNA]</scope>
    <source>
        <strain evidence="6 8">FRB141</strain>
    </source>
</reference>
<feature type="region of interest" description="Disordered" evidence="4">
    <location>
        <begin position="251"/>
        <end position="286"/>
    </location>
</feature>
<evidence type="ECO:0000313" key="5">
    <source>
        <dbReference type="EMBL" id="CPR20532.1"/>
    </source>
</evidence>
<sequence>MLKDVIGNSASTSSLQITIKSSGLDTPFQSSNSSQPFSSAGGQQNNVAEKLANVLTSLLFGSQGLGGGAQNRGLYGQNSGGLFGQNGFGGLSNNLGGLSNNGSLLGSGLTATDSGTQLATLLLTVLSQLLDGNTAQNGQNGLFGQKQPTNSEVSAYQQGAQDALSSILNNGFSNASNGQQPLLLGNNGLQGLSGDNAFSQLGNTLGLNVGQQAGLQELNNISTHNDSPTRYFVDQEDRDMAKEIGQFMDQYPEKFGKPEYQKDDWASSKPDDKSWAQALSNPDDDGMTKASMDKFLEAVGIIKSAVAGDTGNANLHQRGNGGSSLGIDAVAIGDRIINLGLEKQAA</sequence>
<keyword evidence="7" id="KW-1185">Reference proteome</keyword>
<name>A0A0G4K108_9GAMM</name>
<evidence type="ECO:0000313" key="7">
    <source>
        <dbReference type="Proteomes" id="UP000044377"/>
    </source>
</evidence>
<evidence type="ECO:0000256" key="4">
    <source>
        <dbReference type="SAM" id="MobiDB-lite"/>
    </source>
</evidence>
<evidence type="ECO:0000313" key="8">
    <source>
        <dbReference type="Proteomes" id="UP000285972"/>
    </source>
</evidence>
<evidence type="ECO:0000313" key="6">
    <source>
        <dbReference type="EMBL" id="RLM29181.1"/>
    </source>
</evidence>
<accession>A0A0G4K108</accession>
<keyword evidence="2" id="KW-0964">Secreted</keyword>
<organism evidence="5 7">
    <name type="scientific">Brenneria goodwinii</name>
    <dbReference type="NCBI Taxonomy" id="1109412"/>
    <lineage>
        <taxon>Bacteria</taxon>
        <taxon>Pseudomonadati</taxon>
        <taxon>Pseudomonadota</taxon>
        <taxon>Gammaproteobacteria</taxon>
        <taxon>Enterobacterales</taxon>
        <taxon>Pectobacteriaceae</taxon>
        <taxon>Brenneria</taxon>
    </lineage>
</organism>
<dbReference type="Proteomes" id="UP000285972">
    <property type="component" value="Unassembled WGS sequence"/>
</dbReference>
<dbReference type="AlphaFoldDB" id="A0A0G4K108"/>
<dbReference type="OrthoDB" id="6517080at2"/>
<dbReference type="STRING" id="1109412.BN1221_04373c"/>
<reference evidence="7" key="1">
    <citation type="submission" date="2015-01" db="EMBL/GenBank/DDBJ databases">
        <authorList>
            <person name="Paterson Steve"/>
        </authorList>
    </citation>
    <scope>NUCLEOTIDE SEQUENCE [LARGE SCALE GENOMIC DNA]</scope>
    <source>
        <strain evidence="7">OBR1</strain>
    </source>
</reference>
<feature type="compositionally biased region" description="Basic and acidic residues" evidence="4">
    <location>
        <begin position="251"/>
        <end position="274"/>
    </location>
</feature>
<dbReference type="EMBL" id="CGIG01000001">
    <property type="protein sequence ID" value="CPR20532.1"/>
    <property type="molecule type" value="Genomic_DNA"/>
</dbReference>
<dbReference type="EMBL" id="MJLX01000002">
    <property type="protein sequence ID" value="RLM29181.1"/>
    <property type="molecule type" value="Genomic_DNA"/>
</dbReference>